<keyword evidence="4" id="KW-1133">Transmembrane helix</keyword>
<protein>
    <submittedName>
        <fullName evidence="5">DUF3494 domain-containing protein</fullName>
    </submittedName>
</protein>
<gene>
    <name evidence="5" type="ORF">KKR91_07080</name>
</gene>
<dbReference type="AlphaFoldDB" id="A0A975M8L6"/>
<dbReference type="KEGG" id="ajg:KKR91_07080"/>
<feature type="compositionally biased region" description="Low complexity" evidence="3">
    <location>
        <begin position="269"/>
        <end position="279"/>
    </location>
</feature>
<name>A0A975M8L6_9MICC</name>
<evidence type="ECO:0000256" key="4">
    <source>
        <dbReference type="SAM" id="Phobius"/>
    </source>
</evidence>
<keyword evidence="4" id="KW-0472">Membrane</keyword>
<dbReference type="EMBL" id="CP076022">
    <property type="protein sequence ID" value="QWC11709.1"/>
    <property type="molecule type" value="Genomic_DNA"/>
</dbReference>
<dbReference type="InterPro" id="IPR021884">
    <property type="entry name" value="Ice-bd_prot"/>
</dbReference>
<feature type="region of interest" description="Disordered" evidence="3">
    <location>
        <begin position="269"/>
        <end position="303"/>
    </location>
</feature>
<dbReference type="Proteomes" id="UP000676885">
    <property type="component" value="Chromosome"/>
</dbReference>
<accession>A0A975M8L6</accession>
<feature type="transmembrane region" description="Helical" evidence="4">
    <location>
        <begin position="316"/>
        <end position="338"/>
    </location>
</feature>
<reference evidence="5 6" key="1">
    <citation type="submission" date="2021-05" db="EMBL/GenBank/DDBJ databases">
        <title>Novel species in genus Arthrobacter.</title>
        <authorList>
            <person name="Zhang G."/>
        </authorList>
    </citation>
    <scope>NUCLEOTIDE SEQUENCE [LARGE SCALE GENOMIC DNA]</scope>
    <source>
        <strain evidence="6">zg-ZUI227</strain>
    </source>
</reference>
<evidence type="ECO:0000313" key="5">
    <source>
        <dbReference type="EMBL" id="QWC11709.1"/>
    </source>
</evidence>
<evidence type="ECO:0000256" key="1">
    <source>
        <dbReference type="ARBA" id="ARBA00005445"/>
    </source>
</evidence>
<keyword evidence="2" id="KW-0732">Signal</keyword>
<organism evidence="5 6">
    <name type="scientific">Arthrobacter jiangjiafuii</name>
    <dbReference type="NCBI Taxonomy" id="2817475"/>
    <lineage>
        <taxon>Bacteria</taxon>
        <taxon>Bacillati</taxon>
        <taxon>Actinomycetota</taxon>
        <taxon>Actinomycetes</taxon>
        <taxon>Micrococcales</taxon>
        <taxon>Micrococcaceae</taxon>
        <taxon>Arthrobacter</taxon>
    </lineage>
</organism>
<proteinExistence type="inferred from homology"/>
<dbReference type="Pfam" id="PF11999">
    <property type="entry name" value="Ice_binding"/>
    <property type="match status" value="1"/>
</dbReference>
<keyword evidence="4" id="KW-0812">Transmembrane</keyword>
<evidence type="ECO:0000256" key="3">
    <source>
        <dbReference type="SAM" id="MobiDB-lite"/>
    </source>
</evidence>
<sequence>MVSTASAHPTSLPSRTRVAGVVAGTGAALLTALCVVAGPSPAFAAEAPVGLGTAGSYSVLGGQTVTNIGPSQLNADLGVSPGAAIEGFPPGVHGGSVYAGNAQAAQAQADVVVAYDDAASRTPTESVTGDLVGRTLGPGVYNSAGPLALSGTLTLDAQGDPNAVFIFQAASSLITASASNVNLIGGAEACNVYWQVGSSATLGTQSSFTGTILALTSISATTNTVVEGRALARNGAVTLENNTFTAPNCAPAPAAPAPAATAPAVVPTAPAPLPTETAPSSETPVGPAVDAAEETSEGTNRGINIDSAASAGSTSAVSVAAAIVAAILAVFAGATVLMRQTSRRR</sequence>
<evidence type="ECO:0000256" key="2">
    <source>
        <dbReference type="ARBA" id="ARBA00022729"/>
    </source>
</evidence>
<keyword evidence="6" id="KW-1185">Reference proteome</keyword>
<comment type="similarity">
    <text evidence="1">Belongs to the ice-binding protein family.</text>
</comment>
<evidence type="ECO:0000313" key="6">
    <source>
        <dbReference type="Proteomes" id="UP000676885"/>
    </source>
</evidence>